<dbReference type="Proteomes" id="UP001174909">
    <property type="component" value="Unassembled WGS sequence"/>
</dbReference>
<dbReference type="PANTHER" id="PTHR33992">
    <property type="entry name" value="RIBONUCLEASE P PROTEIN COMPONENT"/>
    <property type="match status" value="1"/>
</dbReference>
<keyword evidence="2" id="KW-0819">tRNA processing</keyword>
<evidence type="ECO:0000313" key="7">
    <source>
        <dbReference type="EMBL" id="CAI8038743.1"/>
    </source>
</evidence>
<dbReference type="AlphaFoldDB" id="A0AA35SZJ3"/>
<dbReference type="InterPro" id="IPR020539">
    <property type="entry name" value="RNase_P_CS"/>
</dbReference>
<evidence type="ECO:0000256" key="5">
    <source>
        <dbReference type="ARBA" id="ARBA00022801"/>
    </source>
</evidence>
<evidence type="ECO:0000256" key="4">
    <source>
        <dbReference type="ARBA" id="ARBA00022759"/>
    </source>
</evidence>
<dbReference type="NCBIfam" id="TIGR00188">
    <property type="entry name" value="rnpA"/>
    <property type="match status" value="1"/>
</dbReference>
<gene>
    <name evidence="7" type="ORF">GBAR_LOCUS21593</name>
</gene>
<keyword evidence="5" id="KW-0378">Hydrolase</keyword>
<proteinExistence type="inferred from homology"/>
<dbReference type="SUPFAM" id="SSF54211">
    <property type="entry name" value="Ribosomal protein S5 domain 2-like"/>
    <property type="match status" value="1"/>
</dbReference>
<dbReference type="PANTHER" id="PTHR33992:SF1">
    <property type="entry name" value="RIBONUCLEASE P PROTEIN COMPONENT"/>
    <property type="match status" value="1"/>
</dbReference>
<dbReference type="Pfam" id="PF00825">
    <property type="entry name" value="Ribonuclease_P"/>
    <property type="match status" value="1"/>
</dbReference>
<dbReference type="EMBL" id="CASHTH010003008">
    <property type="protein sequence ID" value="CAI8038743.1"/>
    <property type="molecule type" value="Genomic_DNA"/>
</dbReference>
<evidence type="ECO:0000256" key="1">
    <source>
        <dbReference type="ARBA" id="ARBA00002663"/>
    </source>
</evidence>
<dbReference type="GO" id="GO:0042781">
    <property type="term" value="F:3'-tRNA processing endoribonuclease activity"/>
    <property type="evidence" value="ECO:0007669"/>
    <property type="project" value="TreeGrafter"/>
</dbReference>
<keyword evidence="3" id="KW-0540">Nuclease</keyword>
<dbReference type="InterPro" id="IPR014721">
    <property type="entry name" value="Ribsml_uS5_D2-typ_fold_subgr"/>
</dbReference>
<dbReference type="PROSITE" id="PS00648">
    <property type="entry name" value="RIBONUCLEASE_P"/>
    <property type="match status" value="1"/>
</dbReference>
<reference evidence="7" key="1">
    <citation type="submission" date="2023-03" db="EMBL/GenBank/DDBJ databases">
        <authorList>
            <person name="Steffen K."/>
            <person name="Cardenas P."/>
        </authorList>
    </citation>
    <scope>NUCLEOTIDE SEQUENCE</scope>
</reference>
<dbReference type="GO" id="GO:0004526">
    <property type="term" value="F:ribonuclease P activity"/>
    <property type="evidence" value="ECO:0007669"/>
    <property type="project" value="InterPro"/>
</dbReference>
<dbReference type="GO" id="GO:0030677">
    <property type="term" value="C:ribonuclease P complex"/>
    <property type="evidence" value="ECO:0007669"/>
    <property type="project" value="TreeGrafter"/>
</dbReference>
<accession>A0AA35SZJ3</accession>
<keyword evidence="8" id="KW-1185">Reference proteome</keyword>
<organism evidence="7 8">
    <name type="scientific">Geodia barretti</name>
    <name type="common">Barrett's horny sponge</name>
    <dbReference type="NCBI Taxonomy" id="519541"/>
    <lineage>
        <taxon>Eukaryota</taxon>
        <taxon>Metazoa</taxon>
        <taxon>Porifera</taxon>
        <taxon>Demospongiae</taxon>
        <taxon>Heteroscleromorpha</taxon>
        <taxon>Tetractinellida</taxon>
        <taxon>Astrophorina</taxon>
        <taxon>Geodiidae</taxon>
        <taxon>Geodia</taxon>
    </lineage>
</organism>
<evidence type="ECO:0000256" key="2">
    <source>
        <dbReference type="ARBA" id="ARBA00022694"/>
    </source>
</evidence>
<keyword evidence="6" id="KW-0694">RNA-binding</keyword>
<comment type="caution">
    <text evidence="7">The sequence shown here is derived from an EMBL/GenBank/DDBJ whole genome shotgun (WGS) entry which is preliminary data.</text>
</comment>
<dbReference type="HAMAP" id="MF_00227">
    <property type="entry name" value="RNase_P"/>
    <property type="match status" value="1"/>
</dbReference>
<comment type="function">
    <text evidence="1">RNaseP catalyzes the removal of the 5'-leader sequence from pre-tRNA to produce the mature 5'-terminus. It can also cleave other RNA substrates such as 4.5S RNA. The protein component plays an auxiliary but essential role in vivo by binding to the 5'-leader sequence and broadening the substrate specificity of the ribozyme.</text>
</comment>
<dbReference type="InterPro" id="IPR000100">
    <property type="entry name" value="RNase_P"/>
</dbReference>
<dbReference type="GO" id="GO:0000049">
    <property type="term" value="F:tRNA binding"/>
    <property type="evidence" value="ECO:0007669"/>
    <property type="project" value="InterPro"/>
</dbReference>
<evidence type="ECO:0000313" key="8">
    <source>
        <dbReference type="Proteomes" id="UP001174909"/>
    </source>
</evidence>
<dbReference type="Gene3D" id="3.30.230.10">
    <property type="match status" value="1"/>
</dbReference>
<sequence length="96" mass="11151">MQKQHRLRKSKDFAAVRHEGKSWADRMLVLVARRTDSERCRFGFSVSKRVGNAVVRNRVKRRLKEVARVELLPRIECGWDFVVIARKDAADATITT</sequence>
<keyword evidence="4" id="KW-0255">Endonuclease</keyword>
<dbReference type="InterPro" id="IPR020568">
    <property type="entry name" value="Ribosomal_Su5_D2-typ_SF"/>
</dbReference>
<evidence type="ECO:0000256" key="6">
    <source>
        <dbReference type="ARBA" id="ARBA00022884"/>
    </source>
</evidence>
<name>A0AA35SZJ3_GEOBA</name>
<evidence type="ECO:0000256" key="3">
    <source>
        <dbReference type="ARBA" id="ARBA00022722"/>
    </source>
</evidence>
<protein>
    <submittedName>
        <fullName evidence="7">Ribonuclease P protein component</fullName>
    </submittedName>
</protein>